<keyword evidence="4" id="KW-1185">Reference proteome</keyword>
<dbReference type="PATRIC" id="fig|1122169.6.peg.416"/>
<dbReference type="Gene3D" id="1.20.1440.330">
    <property type="match status" value="1"/>
</dbReference>
<organism evidence="3 4">
    <name type="scientific">Legionella shakespearei DSM 23087</name>
    <dbReference type="NCBI Taxonomy" id="1122169"/>
    <lineage>
        <taxon>Bacteria</taxon>
        <taxon>Pseudomonadati</taxon>
        <taxon>Pseudomonadota</taxon>
        <taxon>Gammaproteobacteria</taxon>
        <taxon>Legionellales</taxon>
        <taxon>Legionellaceae</taxon>
        <taxon>Legionella</taxon>
    </lineage>
</organism>
<dbReference type="OrthoDB" id="5650225at2"/>
<gene>
    <name evidence="3" type="ORF">Lsha_0367</name>
</gene>
<feature type="region of interest" description="Disordered" evidence="2">
    <location>
        <begin position="210"/>
        <end position="234"/>
    </location>
</feature>
<dbReference type="RefSeq" id="WP_018575888.1">
    <property type="nucleotide sequence ID" value="NZ_KB892381.1"/>
</dbReference>
<dbReference type="InterPro" id="IPR044887">
    <property type="entry name" value="SoDot-IcmSS_sf"/>
</dbReference>
<feature type="coiled-coil region" evidence="1">
    <location>
        <begin position="168"/>
        <end position="195"/>
    </location>
</feature>
<keyword evidence="1" id="KW-0175">Coiled coil</keyword>
<dbReference type="Proteomes" id="UP000054600">
    <property type="component" value="Unassembled WGS sequence"/>
</dbReference>
<name>A0A0W0Z878_9GAMM</name>
<dbReference type="EMBL" id="LNYW01000016">
    <property type="protein sequence ID" value="KTD64998.1"/>
    <property type="molecule type" value="Genomic_DNA"/>
</dbReference>
<evidence type="ECO:0000256" key="2">
    <source>
        <dbReference type="SAM" id="MobiDB-lite"/>
    </source>
</evidence>
<evidence type="ECO:0000256" key="1">
    <source>
        <dbReference type="SAM" id="Coils"/>
    </source>
</evidence>
<proteinExistence type="predicted"/>
<reference evidence="3 4" key="1">
    <citation type="submission" date="2015-11" db="EMBL/GenBank/DDBJ databases">
        <title>Genomic analysis of 38 Legionella species identifies large and diverse effector repertoires.</title>
        <authorList>
            <person name="Burstein D."/>
            <person name="Amaro F."/>
            <person name="Zusman T."/>
            <person name="Lifshitz Z."/>
            <person name="Cohen O."/>
            <person name="Gilbert J.A."/>
            <person name="Pupko T."/>
            <person name="Shuman H.A."/>
            <person name="Segal G."/>
        </authorList>
    </citation>
    <scope>NUCLEOTIDE SEQUENCE [LARGE SCALE GENOMIC DNA]</scope>
    <source>
        <strain evidence="3 4">ATCC 49655</strain>
    </source>
</reference>
<dbReference type="Pfam" id="PF16848">
    <property type="entry name" value="SoDot-IcmSS"/>
    <property type="match status" value="1"/>
</dbReference>
<evidence type="ECO:0000313" key="3">
    <source>
        <dbReference type="EMBL" id="KTD64998.1"/>
    </source>
</evidence>
<dbReference type="eggNOG" id="COG3058">
    <property type="taxonomic scope" value="Bacteria"/>
</dbReference>
<comment type="caution">
    <text evidence="3">The sequence shown here is derived from an EMBL/GenBank/DDBJ whole genome shotgun (WGS) entry which is preliminary data.</text>
</comment>
<protein>
    <submittedName>
        <fullName evidence="3">Dot/Icm T4SS effector</fullName>
    </submittedName>
</protein>
<accession>A0A0W0Z878</accession>
<sequence>MSFELVAYDKLKTSVRESVKTLVLHHNKDQKINPEKLEEAVKDLPIERKSQALLLLKTIELLDKTVDMTVKSRVLNALCYFIHQKIDDSYKNSYNPLVSSERSNFYTSLTTALELTKENQPGKNDLVDMYGELIHFFKQHVYIHADPRKGYMGDQPFALEGYDVLADIKTLIKKVRDVEVELVDAAEEKRQQQLKPKASTGILGGLFGGGATGTTSSKHKAKKEEAAVVTAGPQ</sequence>
<evidence type="ECO:0000313" key="4">
    <source>
        <dbReference type="Proteomes" id="UP000054600"/>
    </source>
</evidence>
<dbReference type="InterPro" id="IPR031758">
    <property type="entry name" value="SoDot-IcmSS"/>
</dbReference>
<dbReference type="AlphaFoldDB" id="A0A0W0Z878"/>
<dbReference type="Gene3D" id="6.10.280.170">
    <property type="entry name" value="Substrate of the Dot/Icm secretion system"/>
    <property type="match status" value="1"/>
</dbReference>